<sequence length="977" mass="108695">MSSTEDVARRWIEMVLSEKIQGELLTALQDGTILCALINQLYRSVGMKHMRVPIETEGATTTSMFSGSCRRQNVRTFLEACRFFGVPDDVLFRPNDLLKGVHPEKVFSCILALEAMAMRMARQRTPDERASMGSFATSTCVESGELKAVRSPQRTGTSSALDPQDVSKFTNASTSVAAWTALMDEYEAQQAQMYRVMPSAQEGGTPQHDVAQDTGRMEYALWCTEERVRTLARDNASCCHLTPEMHGRLWMLLSGATIEMGIKQGHFDQLLSEDSVNAESIRQIEADLPRTFADESDWTPELHAKLKRVLVAYAAHNPKLGYCQGLNYVGARLLQCCKNDEAAFWLLDRMVAMLPEDYYTTMLGVAIDQHVFAELVALQTPDIIHHIERLGGFGAELSLACTEWFCTLFGSPCRKEVTIRVWDLLFIDGNEELFRMALALIQFEYPNIMSCANYGDVLLCLNQIGRDTAMDPKLLLHIAHQQTIVTTARIEDLRAYHRLELASGIALSKATVHGTPPLSNESTSSSTKKRKHPLSNRKITARTMSRHLSMESFDGKHDDSVEAKYFPDASPQLLEDYWGQEVGPTPWNVAHFKLITSPSDAATTSGSRPRQVSDTGYRHTFSTSKSASFRETRSKSTADFHTRASYTNAPSHDTKPHSNFFKKIEEWTNKTLKKKPGVGGLTFDFSSALTGHNNFFAMGAQREKMGSPAVWETPHTPIENDFLPPPQRTPPRGVPSSIAEAPEPPPPAAPLVIEPPPPVIKMTTMPIPIHDSVMDSPPPQLPATNRIVGSRSTPSLVSLDRSYNSDDSFDEYDDLSQDEDGSSRPRSTSTNYIRPPRHHHHSAKDSKRQAMSQMLNFEGIAPPDMRRHTSMPARNGRQKKSTAASAALSNLENARVLRERAHVVSYLQRKASDVSSLTSGSPVDSEDVRDSMSSDEGTRRTHRTLNRTNSFSFLGSLSVDLERSMLLDDKDLSSSAS</sequence>
<dbReference type="SMART" id="SM00164">
    <property type="entry name" value="TBC"/>
    <property type="match status" value="1"/>
</dbReference>
<dbReference type="Gene3D" id="1.10.8.270">
    <property type="entry name" value="putative rabgap domain of human tbc1 domain family member 14 like domains"/>
    <property type="match status" value="1"/>
</dbReference>
<gene>
    <name evidence="5" type="primary">Aste57867_16351</name>
    <name evidence="4" type="ORF">As57867_016294</name>
    <name evidence="5" type="ORF">ASTE57867_16351</name>
</gene>
<dbReference type="InterPro" id="IPR001715">
    <property type="entry name" value="CH_dom"/>
</dbReference>
<feature type="region of interest" description="Disordered" evidence="1">
    <location>
        <begin position="861"/>
        <end position="887"/>
    </location>
</feature>
<feature type="compositionally biased region" description="Basic and acidic residues" evidence="1">
    <location>
        <begin position="926"/>
        <end position="939"/>
    </location>
</feature>
<evidence type="ECO:0000313" key="5">
    <source>
        <dbReference type="EMBL" id="VFT93127.1"/>
    </source>
</evidence>
<feature type="compositionally biased region" description="Polar residues" evidence="1">
    <location>
        <begin position="913"/>
        <end position="922"/>
    </location>
</feature>
<proteinExistence type="predicted"/>
<reference evidence="5 6" key="1">
    <citation type="submission" date="2019-03" db="EMBL/GenBank/DDBJ databases">
        <authorList>
            <person name="Gaulin E."/>
            <person name="Dumas B."/>
        </authorList>
    </citation>
    <scope>NUCLEOTIDE SEQUENCE [LARGE SCALE GENOMIC DNA]</scope>
    <source>
        <strain evidence="5">CBS 568.67</strain>
    </source>
</reference>
<feature type="region of interest" description="Disordered" evidence="1">
    <location>
        <begin position="712"/>
        <end position="849"/>
    </location>
</feature>
<keyword evidence="6" id="KW-1185">Reference proteome</keyword>
<feature type="compositionally biased region" description="Basic and acidic residues" evidence="1">
    <location>
        <begin position="628"/>
        <end position="642"/>
    </location>
</feature>
<dbReference type="AlphaFoldDB" id="A0A485L6L3"/>
<evidence type="ECO:0000256" key="1">
    <source>
        <dbReference type="SAM" id="MobiDB-lite"/>
    </source>
</evidence>
<dbReference type="PROSITE" id="PS50086">
    <property type="entry name" value="TBC_RABGAP"/>
    <property type="match status" value="1"/>
</dbReference>
<feature type="domain" description="Rab-GAP TBC" evidence="3">
    <location>
        <begin position="240"/>
        <end position="429"/>
    </location>
</feature>
<dbReference type="Pfam" id="PF00566">
    <property type="entry name" value="RabGAP-TBC"/>
    <property type="match status" value="1"/>
</dbReference>
<evidence type="ECO:0000259" key="2">
    <source>
        <dbReference type="PROSITE" id="PS50021"/>
    </source>
</evidence>
<dbReference type="CDD" id="cd00014">
    <property type="entry name" value="CH_SF"/>
    <property type="match status" value="1"/>
</dbReference>
<dbReference type="EMBL" id="VJMH01005869">
    <property type="protein sequence ID" value="KAF0692539.1"/>
    <property type="molecule type" value="Genomic_DNA"/>
</dbReference>
<evidence type="ECO:0000313" key="6">
    <source>
        <dbReference type="Proteomes" id="UP000332933"/>
    </source>
</evidence>
<dbReference type="FunFam" id="1.10.8.270:FF:000016">
    <property type="entry name" value="TBC1 domain family member 2A"/>
    <property type="match status" value="1"/>
</dbReference>
<name>A0A485L6L3_9STRA</name>
<dbReference type="OrthoDB" id="294251at2759"/>
<feature type="region of interest" description="Disordered" evidence="1">
    <location>
        <begin position="599"/>
        <end position="657"/>
    </location>
</feature>
<dbReference type="Gene3D" id="1.10.418.10">
    <property type="entry name" value="Calponin-like domain"/>
    <property type="match status" value="1"/>
</dbReference>
<dbReference type="EMBL" id="CAADRA010005890">
    <property type="protein sequence ID" value="VFT93127.1"/>
    <property type="molecule type" value="Genomic_DNA"/>
</dbReference>
<feature type="compositionally biased region" description="Pro residues" evidence="1">
    <location>
        <begin position="723"/>
        <end position="733"/>
    </location>
</feature>
<dbReference type="InterPro" id="IPR000195">
    <property type="entry name" value="Rab-GAP-TBC_dom"/>
</dbReference>
<organism evidence="5 6">
    <name type="scientific">Aphanomyces stellatus</name>
    <dbReference type="NCBI Taxonomy" id="120398"/>
    <lineage>
        <taxon>Eukaryota</taxon>
        <taxon>Sar</taxon>
        <taxon>Stramenopiles</taxon>
        <taxon>Oomycota</taxon>
        <taxon>Saprolegniomycetes</taxon>
        <taxon>Saprolegniales</taxon>
        <taxon>Verrucalvaceae</taxon>
        <taxon>Aphanomyces</taxon>
    </lineage>
</organism>
<feature type="compositionally biased region" description="Polar residues" evidence="1">
    <location>
        <begin position="790"/>
        <end position="806"/>
    </location>
</feature>
<dbReference type="Pfam" id="PF00307">
    <property type="entry name" value="CH"/>
    <property type="match status" value="1"/>
</dbReference>
<dbReference type="InterPro" id="IPR036872">
    <property type="entry name" value="CH_dom_sf"/>
</dbReference>
<dbReference type="SMART" id="SM00033">
    <property type="entry name" value="CH"/>
    <property type="match status" value="1"/>
</dbReference>
<feature type="region of interest" description="Disordered" evidence="1">
    <location>
        <begin position="908"/>
        <end position="947"/>
    </location>
</feature>
<dbReference type="Gene3D" id="1.10.472.80">
    <property type="entry name" value="Ypt/Rab-GAP domain of gyp1p, domain 3"/>
    <property type="match status" value="1"/>
</dbReference>
<dbReference type="PROSITE" id="PS50021">
    <property type="entry name" value="CH"/>
    <property type="match status" value="1"/>
</dbReference>
<feature type="compositionally biased region" description="Pro residues" evidence="1">
    <location>
        <begin position="742"/>
        <end position="759"/>
    </location>
</feature>
<dbReference type="SUPFAM" id="SSF47576">
    <property type="entry name" value="Calponin-homology domain, CH-domain"/>
    <property type="match status" value="1"/>
</dbReference>
<protein>
    <submittedName>
        <fullName evidence="5">Aste57867_16351 protein</fullName>
    </submittedName>
</protein>
<accession>A0A485L6L3</accession>
<dbReference type="SUPFAM" id="SSF47923">
    <property type="entry name" value="Ypt/Rab-GAP domain of gyp1p"/>
    <property type="match status" value="2"/>
</dbReference>
<feature type="compositionally biased region" description="Polar residues" evidence="1">
    <location>
        <begin position="599"/>
        <end position="627"/>
    </location>
</feature>
<feature type="region of interest" description="Disordered" evidence="1">
    <location>
        <begin position="512"/>
        <end position="536"/>
    </location>
</feature>
<dbReference type="GO" id="GO:0031267">
    <property type="term" value="F:small GTPase binding"/>
    <property type="evidence" value="ECO:0007669"/>
    <property type="project" value="TreeGrafter"/>
</dbReference>
<dbReference type="PANTHER" id="PTHR47219">
    <property type="entry name" value="RAB GTPASE-ACTIVATING PROTEIN 1-LIKE"/>
    <property type="match status" value="1"/>
</dbReference>
<dbReference type="InterPro" id="IPR050302">
    <property type="entry name" value="Rab_GAP_TBC_domain"/>
</dbReference>
<reference evidence="4" key="2">
    <citation type="submission" date="2019-06" db="EMBL/GenBank/DDBJ databases">
        <title>Genomics analysis of Aphanomyces spp. identifies a new class of oomycete effector associated with host adaptation.</title>
        <authorList>
            <person name="Gaulin E."/>
        </authorList>
    </citation>
    <scope>NUCLEOTIDE SEQUENCE</scope>
    <source>
        <strain evidence="4">CBS 578.67</strain>
    </source>
</reference>
<dbReference type="Proteomes" id="UP000332933">
    <property type="component" value="Unassembled WGS sequence"/>
</dbReference>
<dbReference type="GO" id="GO:0005096">
    <property type="term" value="F:GTPase activator activity"/>
    <property type="evidence" value="ECO:0007669"/>
    <property type="project" value="TreeGrafter"/>
</dbReference>
<evidence type="ECO:0000313" key="4">
    <source>
        <dbReference type="EMBL" id="KAF0692539.1"/>
    </source>
</evidence>
<dbReference type="PANTHER" id="PTHR47219:SF20">
    <property type="entry name" value="TBC1 DOMAIN FAMILY MEMBER 2B"/>
    <property type="match status" value="1"/>
</dbReference>
<feature type="compositionally biased region" description="Acidic residues" evidence="1">
    <location>
        <begin position="807"/>
        <end position="820"/>
    </location>
</feature>
<evidence type="ECO:0000259" key="3">
    <source>
        <dbReference type="PROSITE" id="PS50086"/>
    </source>
</evidence>
<dbReference type="InterPro" id="IPR035969">
    <property type="entry name" value="Rab-GAP_TBC_sf"/>
</dbReference>
<feature type="domain" description="Calponin-homology (CH)" evidence="2">
    <location>
        <begin position="2"/>
        <end position="117"/>
    </location>
</feature>
<feature type="compositionally biased region" description="Polar residues" evidence="1">
    <location>
        <begin position="517"/>
        <end position="526"/>
    </location>
</feature>